<dbReference type="Pfam" id="PF01544">
    <property type="entry name" value="CorA"/>
    <property type="match status" value="1"/>
</dbReference>
<keyword evidence="2 6" id="KW-0812">Transmembrane</keyword>
<evidence type="ECO:0000256" key="4">
    <source>
        <dbReference type="ARBA" id="ARBA00023136"/>
    </source>
</evidence>
<protein>
    <submittedName>
        <fullName evidence="7">Uncharacterized protein</fullName>
    </submittedName>
</protein>
<keyword evidence="3 6" id="KW-1133">Transmembrane helix</keyword>
<evidence type="ECO:0000256" key="3">
    <source>
        <dbReference type="ARBA" id="ARBA00022989"/>
    </source>
</evidence>
<comment type="caution">
    <text evidence="7">The sequence shown here is derived from an EMBL/GenBank/DDBJ whole genome shotgun (WGS) entry which is preliminary data.</text>
</comment>
<dbReference type="Proteomes" id="UP001197093">
    <property type="component" value="Unassembled WGS sequence"/>
</dbReference>
<reference evidence="7" key="1">
    <citation type="submission" date="2023-02" db="EMBL/GenBank/DDBJ databases">
        <authorList>
            <person name="Palmer J.M."/>
        </authorList>
    </citation>
    <scope>NUCLEOTIDE SEQUENCE</scope>
    <source>
        <strain evidence="7">FW57</strain>
    </source>
</reference>
<dbReference type="AlphaFoldDB" id="A0AAD4I6C3"/>
<dbReference type="SUPFAM" id="SSF144083">
    <property type="entry name" value="Magnesium transport protein CorA, transmembrane region"/>
    <property type="match status" value="1"/>
</dbReference>
<dbReference type="InterPro" id="IPR045863">
    <property type="entry name" value="CorA_TM1_TM2"/>
</dbReference>
<feature type="transmembrane region" description="Helical" evidence="6">
    <location>
        <begin position="268"/>
        <end position="294"/>
    </location>
</feature>
<dbReference type="InterPro" id="IPR002523">
    <property type="entry name" value="MgTranspt_CorA/ZnTranspt_ZntB"/>
</dbReference>
<evidence type="ECO:0000256" key="5">
    <source>
        <dbReference type="SAM" id="MobiDB-lite"/>
    </source>
</evidence>
<accession>A0AAD4I6C3</accession>
<gene>
    <name evidence="7" type="ORF">NEMBOFW57_004019</name>
</gene>
<sequence>MASETSGAEPLTLSAISAGLHFWEKIGPRKWKPDPVNLEHCHPLQGGYRDFVPRPDVDQNLPQGPSRASLREDLCYYLENHPDLSPDSFSKPLDVSWFLRKIVASHYMQVIRYNAGILRSLEWPLLRQDALSIEMSKAEGKWSDLQTIASCCNNYVEDLEEAMLSLGIDSHDPETGSPKSWVQDDADFRYLLGQAKALTKRVTELNSAFTGLTSIIGNDQANAEAKRSIQEAKSVRVLTLLATVFIPLSFTCGLLSMSDEYLPGSTKFWVFFAVSVPLVILIFVIAALINLAWLRPQQLKALILGRLGGGLGTLCFPPSTPDRASVESGEESECDRYDVDHDEKHGRRNVRHAMARPHWHPSHQ</sequence>
<evidence type="ECO:0000313" key="8">
    <source>
        <dbReference type="Proteomes" id="UP001197093"/>
    </source>
</evidence>
<organism evidence="7 8">
    <name type="scientific">Staphylotrichum longicolle</name>
    <dbReference type="NCBI Taxonomy" id="669026"/>
    <lineage>
        <taxon>Eukaryota</taxon>
        <taxon>Fungi</taxon>
        <taxon>Dikarya</taxon>
        <taxon>Ascomycota</taxon>
        <taxon>Pezizomycotina</taxon>
        <taxon>Sordariomycetes</taxon>
        <taxon>Sordariomycetidae</taxon>
        <taxon>Sordariales</taxon>
        <taxon>Chaetomiaceae</taxon>
        <taxon>Staphylotrichum</taxon>
    </lineage>
</organism>
<dbReference type="Gene3D" id="1.20.58.340">
    <property type="entry name" value="Magnesium transport protein CorA, transmembrane region"/>
    <property type="match status" value="1"/>
</dbReference>
<evidence type="ECO:0000256" key="1">
    <source>
        <dbReference type="ARBA" id="ARBA00004141"/>
    </source>
</evidence>
<name>A0AAD4I6C3_9PEZI</name>
<keyword evidence="8" id="KW-1185">Reference proteome</keyword>
<evidence type="ECO:0000256" key="2">
    <source>
        <dbReference type="ARBA" id="ARBA00022692"/>
    </source>
</evidence>
<dbReference type="EMBL" id="JAHCVI010000001">
    <property type="protein sequence ID" value="KAG7293958.1"/>
    <property type="molecule type" value="Genomic_DNA"/>
</dbReference>
<proteinExistence type="predicted"/>
<feature type="compositionally biased region" description="Basic and acidic residues" evidence="5">
    <location>
        <begin position="334"/>
        <end position="345"/>
    </location>
</feature>
<feature type="region of interest" description="Disordered" evidence="5">
    <location>
        <begin position="322"/>
        <end position="364"/>
    </location>
</feature>
<comment type="subcellular location">
    <subcellularLocation>
        <location evidence="1">Membrane</location>
        <topology evidence="1">Multi-pass membrane protein</topology>
    </subcellularLocation>
</comment>
<feature type="transmembrane region" description="Helical" evidence="6">
    <location>
        <begin position="237"/>
        <end position="256"/>
    </location>
</feature>
<evidence type="ECO:0000313" key="7">
    <source>
        <dbReference type="EMBL" id="KAG7293958.1"/>
    </source>
</evidence>
<dbReference type="GO" id="GO:0046873">
    <property type="term" value="F:metal ion transmembrane transporter activity"/>
    <property type="evidence" value="ECO:0007669"/>
    <property type="project" value="InterPro"/>
</dbReference>
<feature type="compositionally biased region" description="Basic residues" evidence="5">
    <location>
        <begin position="346"/>
        <end position="364"/>
    </location>
</feature>
<dbReference type="GO" id="GO:0016020">
    <property type="term" value="C:membrane"/>
    <property type="evidence" value="ECO:0007669"/>
    <property type="project" value="UniProtKB-SubCell"/>
</dbReference>
<keyword evidence="4 6" id="KW-0472">Membrane</keyword>
<evidence type="ECO:0000256" key="6">
    <source>
        <dbReference type="SAM" id="Phobius"/>
    </source>
</evidence>